<dbReference type="PANTHER" id="PTHR47840">
    <property type="entry name" value="ZN(II)2CYS6 TRANSCRIPTION FACTOR (EUROFUNG)-RELATED"/>
    <property type="match status" value="1"/>
</dbReference>
<keyword evidence="3" id="KW-0804">Transcription</keyword>
<sequence length="768" mass="84572">MMSDPTVGLDPTGAVGEAEPRPKRRKIRKGTQSCWECKRRKVRCTYAKPTASICDGCRSRRTECVSQEFDDGAGGASPAGEQSVRQSRAVRISDGHRPNDTHGQEQNPGMKSSLDSETAVDRTCPARLRPSSSTESQHDEIYRALLELWPNEEERDSILHFQVHASTLYHGIIFKPYSHFLSDKMYEPPHKLLKLPPSGSHPVSIARKTLLLASWLQGMPPISSTTTGQHRTGSYYEYASQLVGAAARLVTSDDELVCSIEGVECLMIESMYLNNGGQLRRAWLTNRKAMAIAQMLGLHQEQESSTSSGAYIDENASRPRIDPGYMWLRLVLSDRYLSLMLGLPPGTLDNSFAKSEILTNCADVERLERMLGVAAGLILQRKGVERLDLLYTQNIDNLLQDATACMPPQWWIGDFVFISSLVYPDISEDFPESLRLVNHIAYHHLLIQLHLPYMLQDPPSTSPNAYDYSKMTAAIASRAVLLMWVNFRASQARSKFCRGIEFIAFTASMTLCLAHMECGRRRSNGSTSGGSSSAFQALRHQRLGDRGLIERTLQIMEHMASQNKDAVAQKISVLLSPLLQLECDSASGVECRVTASLQSSDTAIGPESQWTRAASDGMTPGVLSIQIPYFGNIKIEHCRESAGGSIDPSALSQDQGCMASASKGDGFDDPINGIHRLGYELTTAQSANADWQVVPSFLDHTSPLRPPIQAQATHVTSEEDEQAMNSSQYAARPENAHLLVPGLDVELDDWVLQGVDAAFFGSLVPPQG</sequence>
<organism evidence="7 8">
    <name type="scientific">Apiospora kogelbergensis</name>
    <dbReference type="NCBI Taxonomy" id="1337665"/>
    <lineage>
        <taxon>Eukaryota</taxon>
        <taxon>Fungi</taxon>
        <taxon>Dikarya</taxon>
        <taxon>Ascomycota</taxon>
        <taxon>Pezizomycotina</taxon>
        <taxon>Sordariomycetes</taxon>
        <taxon>Xylariomycetidae</taxon>
        <taxon>Amphisphaeriales</taxon>
        <taxon>Apiosporaceae</taxon>
        <taxon>Apiospora</taxon>
    </lineage>
</organism>
<dbReference type="InterPro" id="IPR007219">
    <property type="entry name" value="XnlR_reg_dom"/>
</dbReference>
<dbReference type="PANTHER" id="PTHR47840:SF1">
    <property type="entry name" value="ZN(II)2CYS6 TRANSCRIPTION FACTOR (EUROFUNG)"/>
    <property type="match status" value="1"/>
</dbReference>
<dbReference type="EMBL" id="JAQQWP010000009">
    <property type="protein sequence ID" value="KAK8101494.1"/>
    <property type="molecule type" value="Genomic_DNA"/>
</dbReference>
<dbReference type="Pfam" id="PF00172">
    <property type="entry name" value="Zn_clus"/>
    <property type="match status" value="1"/>
</dbReference>
<feature type="compositionally biased region" description="Basic and acidic residues" evidence="5">
    <location>
        <begin position="91"/>
        <end position="103"/>
    </location>
</feature>
<evidence type="ECO:0000256" key="4">
    <source>
        <dbReference type="ARBA" id="ARBA00023242"/>
    </source>
</evidence>
<keyword evidence="4" id="KW-0539">Nucleus</keyword>
<accession>A0AAW0QQM3</accession>
<dbReference type="PROSITE" id="PS00463">
    <property type="entry name" value="ZN2_CY6_FUNGAL_1"/>
    <property type="match status" value="1"/>
</dbReference>
<dbReference type="Gene3D" id="4.10.240.10">
    <property type="entry name" value="Zn(2)-C6 fungal-type DNA-binding domain"/>
    <property type="match status" value="1"/>
</dbReference>
<protein>
    <recommendedName>
        <fullName evidence="6">Zn(2)-C6 fungal-type domain-containing protein</fullName>
    </recommendedName>
</protein>
<dbReference type="GO" id="GO:0006351">
    <property type="term" value="P:DNA-templated transcription"/>
    <property type="evidence" value="ECO:0007669"/>
    <property type="project" value="InterPro"/>
</dbReference>
<dbReference type="CDD" id="cd12148">
    <property type="entry name" value="fungal_TF_MHR"/>
    <property type="match status" value="1"/>
</dbReference>
<dbReference type="InterPro" id="IPR001138">
    <property type="entry name" value="Zn2Cys6_DnaBD"/>
</dbReference>
<dbReference type="SMART" id="SM00066">
    <property type="entry name" value="GAL4"/>
    <property type="match status" value="1"/>
</dbReference>
<dbReference type="AlphaFoldDB" id="A0AAW0QQM3"/>
<evidence type="ECO:0000256" key="2">
    <source>
        <dbReference type="ARBA" id="ARBA00023015"/>
    </source>
</evidence>
<dbReference type="Pfam" id="PF04082">
    <property type="entry name" value="Fungal_trans"/>
    <property type="match status" value="1"/>
</dbReference>
<dbReference type="PROSITE" id="PS50048">
    <property type="entry name" value="ZN2_CY6_FUNGAL_2"/>
    <property type="match status" value="1"/>
</dbReference>
<keyword evidence="2" id="KW-0805">Transcription regulation</keyword>
<dbReference type="Proteomes" id="UP001392437">
    <property type="component" value="Unassembled WGS sequence"/>
</dbReference>
<reference evidence="7 8" key="1">
    <citation type="submission" date="2023-01" db="EMBL/GenBank/DDBJ databases">
        <title>Analysis of 21 Apiospora genomes using comparative genomics revels a genus with tremendous synthesis potential of carbohydrate active enzymes and secondary metabolites.</title>
        <authorList>
            <person name="Sorensen T."/>
        </authorList>
    </citation>
    <scope>NUCLEOTIDE SEQUENCE [LARGE SCALE GENOMIC DNA]</scope>
    <source>
        <strain evidence="7 8">CBS 117206</strain>
    </source>
</reference>
<evidence type="ECO:0000259" key="6">
    <source>
        <dbReference type="PROSITE" id="PS50048"/>
    </source>
</evidence>
<gene>
    <name evidence="7" type="ORF">PG999_011868</name>
</gene>
<keyword evidence="8" id="KW-1185">Reference proteome</keyword>
<dbReference type="GO" id="GO:0000981">
    <property type="term" value="F:DNA-binding transcription factor activity, RNA polymerase II-specific"/>
    <property type="evidence" value="ECO:0007669"/>
    <property type="project" value="InterPro"/>
</dbReference>
<keyword evidence="1" id="KW-0479">Metal-binding</keyword>
<proteinExistence type="predicted"/>
<feature type="domain" description="Zn(2)-C6 fungal-type" evidence="6">
    <location>
        <begin position="33"/>
        <end position="66"/>
    </location>
</feature>
<feature type="compositionally biased region" description="Polar residues" evidence="5">
    <location>
        <begin position="104"/>
        <end position="116"/>
    </location>
</feature>
<name>A0AAW0QQM3_9PEZI</name>
<feature type="region of interest" description="Disordered" evidence="5">
    <location>
        <begin position="1"/>
        <end position="32"/>
    </location>
</feature>
<evidence type="ECO:0000313" key="7">
    <source>
        <dbReference type="EMBL" id="KAK8101494.1"/>
    </source>
</evidence>
<comment type="caution">
    <text evidence="7">The sequence shown here is derived from an EMBL/GenBank/DDBJ whole genome shotgun (WGS) entry which is preliminary data.</text>
</comment>
<dbReference type="SMART" id="SM00906">
    <property type="entry name" value="Fungal_trans"/>
    <property type="match status" value="1"/>
</dbReference>
<dbReference type="CDD" id="cd00067">
    <property type="entry name" value="GAL4"/>
    <property type="match status" value="1"/>
</dbReference>
<evidence type="ECO:0000256" key="5">
    <source>
        <dbReference type="SAM" id="MobiDB-lite"/>
    </source>
</evidence>
<dbReference type="SUPFAM" id="SSF57701">
    <property type="entry name" value="Zn2/Cys6 DNA-binding domain"/>
    <property type="match status" value="1"/>
</dbReference>
<feature type="region of interest" description="Disordered" evidence="5">
    <location>
        <begin position="68"/>
        <end position="136"/>
    </location>
</feature>
<evidence type="ECO:0000256" key="3">
    <source>
        <dbReference type="ARBA" id="ARBA00023163"/>
    </source>
</evidence>
<evidence type="ECO:0000313" key="8">
    <source>
        <dbReference type="Proteomes" id="UP001392437"/>
    </source>
</evidence>
<dbReference type="GO" id="GO:0008270">
    <property type="term" value="F:zinc ion binding"/>
    <property type="evidence" value="ECO:0007669"/>
    <property type="project" value="InterPro"/>
</dbReference>
<dbReference type="InterPro" id="IPR036864">
    <property type="entry name" value="Zn2-C6_fun-type_DNA-bd_sf"/>
</dbReference>
<evidence type="ECO:0000256" key="1">
    <source>
        <dbReference type="ARBA" id="ARBA00022723"/>
    </source>
</evidence>
<dbReference type="GO" id="GO:0003677">
    <property type="term" value="F:DNA binding"/>
    <property type="evidence" value="ECO:0007669"/>
    <property type="project" value="InterPro"/>
</dbReference>